<dbReference type="KEGG" id="ttf:THTE_2399"/>
<dbReference type="InterPro" id="IPR046474">
    <property type="entry name" value="DUF6795"/>
</dbReference>
<evidence type="ECO:0000313" key="2">
    <source>
        <dbReference type="EMBL" id="ASV75001.1"/>
    </source>
</evidence>
<organism evidence="2 3">
    <name type="scientific">Thermogutta terrifontis</name>
    <dbReference type="NCBI Taxonomy" id="1331910"/>
    <lineage>
        <taxon>Bacteria</taxon>
        <taxon>Pseudomonadati</taxon>
        <taxon>Planctomycetota</taxon>
        <taxon>Planctomycetia</taxon>
        <taxon>Pirellulales</taxon>
        <taxon>Thermoguttaceae</taxon>
        <taxon>Thermogutta</taxon>
    </lineage>
</organism>
<dbReference type="AlphaFoldDB" id="A0A286RGA4"/>
<dbReference type="OrthoDB" id="289014at2"/>
<dbReference type="Proteomes" id="UP000215086">
    <property type="component" value="Chromosome"/>
</dbReference>
<dbReference type="Pfam" id="PF20598">
    <property type="entry name" value="DUF6795"/>
    <property type="match status" value="1"/>
</dbReference>
<dbReference type="PROSITE" id="PS51257">
    <property type="entry name" value="PROKAR_LIPOPROTEIN"/>
    <property type="match status" value="1"/>
</dbReference>
<protein>
    <recommendedName>
        <fullName evidence="1">DUF6795 domain-containing protein</fullName>
    </recommendedName>
</protein>
<name>A0A286RGA4_9BACT</name>
<evidence type="ECO:0000259" key="1">
    <source>
        <dbReference type="Pfam" id="PF20598"/>
    </source>
</evidence>
<keyword evidence="3" id="KW-1185">Reference proteome</keyword>
<dbReference type="EMBL" id="CP018477">
    <property type="protein sequence ID" value="ASV75001.1"/>
    <property type="molecule type" value="Genomic_DNA"/>
</dbReference>
<accession>A0A286RGA4</accession>
<gene>
    <name evidence="2" type="ORF">THTE_2399</name>
</gene>
<evidence type="ECO:0000313" key="3">
    <source>
        <dbReference type="Proteomes" id="UP000215086"/>
    </source>
</evidence>
<dbReference type="InterPro" id="IPR008969">
    <property type="entry name" value="CarboxyPept-like_regulatory"/>
</dbReference>
<dbReference type="SUPFAM" id="SSF49464">
    <property type="entry name" value="Carboxypeptidase regulatory domain-like"/>
    <property type="match status" value="1"/>
</dbReference>
<proteinExistence type="predicted"/>
<dbReference type="RefSeq" id="WP_095415183.1">
    <property type="nucleotide sequence ID" value="NZ_CP018477.1"/>
</dbReference>
<reference evidence="2 3" key="1">
    <citation type="journal article" name="Front. Microbiol.">
        <title>Sugar Metabolism of the First Thermophilic Planctomycete Thermogutta terrifontis: Comparative Genomic and Transcriptomic Approaches.</title>
        <authorList>
            <person name="Elcheninov A.G."/>
            <person name="Menzel P."/>
            <person name="Gudbergsdottir S.R."/>
            <person name="Slesarev A.I."/>
            <person name="Kadnikov V.V."/>
            <person name="Krogh A."/>
            <person name="Bonch-Osmolovskaya E.A."/>
            <person name="Peng X."/>
            <person name="Kublanov I.V."/>
        </authorList>
    </citation>
    <scope>NUCLEOTIDE SEQUENCE [LARGE SCALE GENOMIC DNA]</scope>
    <source>
        <strain evidence="2 3">R1</strain>
    </source>
</reference>
<sequence>MGRRFILAVLLCFVCGLVVSQGCGSRSRGNIPQTAPVSGTVTLDGQPVDGATVVFVPTGTPAYGAYAVTDSKGHFSLKSSETVSGAVPGKYLVQVTKLVTDTSGKQFVVAEDVEHAALASGGSAPSTGVSATRNVLPEKYANPKTSGIEVTVPAEGLQNLEIKLSSQ</sequence>
<feature type="domain" description="DUF6795" evidence="1">
    <location>
        <begin position="37"/>
        <end position="106"/>
    </location>
</feature>